<feature type="domain" description="Glycosyl transferase family 25" evidence="1">
    <location>
        <begin position="50"/>
        <end position="128"/>
    </location>
</feature>
<evidence type="ECO:0000259" key="1">
    <source>
        <dbReference type="Pfam" id="PF01755"/>
    </source>
</evidence>
<name>A0A6C0KYJ8_9ZZZZ</name>
<dbReference type="Pfam" id="PF01755">
    <property type="entry name" value="Glyco_transf_25"/>
    <property type="match status" value="1"/>
</dbReference>
<sequence>MEDESIPKNIEEFEHTFYINLEHRTDRKEHVEKELYNLGIKNTQRFNAIKMANGAIGCTMSHIKVLQDAKKNGLPYIMICEDDIQFTNPELFKKQLNGLLSSDESWDVILIAGNNLPPYTRINEFCVKVNQCQTTTGYIVKASYYDAIIENMREGIKKLMNEPNRHFLYAVDKYWFSLQQKDKWLLVTPLTVVQRVDYSDIERKMTNYRKAMTDLDKFYMMRMMENAKPL</sequence>
<accession>A0A6C0KYJ8</accession>
<dbReference type="AlphaFoldDB" id="A0A6C0KYJ8"/>
<evidence type="ECO:0000313" key="2">
    <source>
        <dbReference type="EMBL" id="QHU21584.1"/>
    </source>
</evidence>
<proteinExistence type="predicted"/>
<dbReference type="CDD" id="cd06532">
    <property type="entry name" value="Glyco_transf_25"/>
    <property type="match status" value="1"/>
</dbReference>
<dbReference type="InterPro" id="IPR002654">
    <property type="entry name" value="Glyco_trans_25"/>
</dbReference>
<dbReference type="EMBL" id="MN740990">
    <property type="protein sequence ID" value="QHU21584.1"/>
    <property type="molecule type" value="Genomic_DNA"/>
</dbReference>
<protein>
    <recommendedName>
        <fullName evidence="1">Glycosyl transferase family 25 domain-containing protein</fullName>
    </recommendedName>
</protein>
<organism evidence="2">
    <name type="scientific">viral metagenome</name>
    <dbReference type="NCBI Taxonomy" id="1070528"/>
    <lineage>
        <taxon>unclassified sequences</taxon>
        <taxon>metagenomes</taxon>
        <taxon>organismal metagenomes</taxon>
    </lineage>
</organism>
<reference evidence="2" key="1">
    <citation type="journal article" date="2020" name="Nature">
        <title>Giant virus diversity and host interactions through global metagenomics.</title>
        <authorList>
            <person name="Schulz F."/>
            <person name="Roux S."/>
            <person name="Paez-Espino D."/>
            <person name="Jungbluth S."/>
            <person name="Walsh D.A."/>
            <person name="Denef V.J."/>
            <person name="McMahon K.D."/>
            <person name="Konstantinidis K.T."/>
            <person name="Eloe-Fadrosh E.A."/>
            <person name="Kyrpides N.C."/>
            <person name="Woyke T."/>
        </authorList>
    </citation>
    <scope>NUCLEOTIDE SEQUENCE</scope>
    <source>
        <strain evidence="2">GVMAG-S-3300013094-109</strain>
    </source>
</reference>